<dbReference type="FunFam" id="1.20.58.340:FF:000004">
    <property type="entry name" value="Magnesium transport protein CorA"/>
    <property type="match status" value="1"/>
</dbReference>
<feature type="transmembrane region" description="Helical" evidence="12">
    <location>
        <begin position="313"/>
        <end position="331"/>
    </location>
</feature>
<keyword evidence="5 12" id="KW-0812">Transmembrane</keyword>
<dbReference type="GO" id="GO:0015087">
    <property type="term" value="F:cobalt ion transmembrane transporter activity"/>
    <property type="evidence" value="ECO:0007669"/>
    <property type="project" value="UniProtKB-UniRule"/>
</dbReference>
<gene>
    <name evidence="12" type="primary">corA</name>
    <name evidence="13" type="ORF">Mettu_2099</name>
</gene>
<dbReference type="RefSeq" id="WP_006891400.1">
    <property type="nucleotide sequence ID" value="NZ_JH109152.1"/>
</dbReference>
<keyword evidence="6 12" id="KW-0460">Magnesium</keyword>
<dbReference type="InterPro" id="IPR004488">
    <property type="entry name" value="Mg/Co-transport_prot_CorA"/>
</dbReference>
<comment type="function">
    <text evidence="11">Mediates influx of magnesium ions. Alternates between open and closed states. Activated by low cytoplasmic Mg(2+) levels. Inactive when cytoplasmic Mg(2+) levels are high.</text>
</comment>
<evidence type="ECO:0000256" key="9">
    <source>
        <dbReference type="ARBA" id="ARBA00023136"/>
    </source>
</evidence>
<protein>
    <recommendedName>
        <fullName evidence="12">Magnesium transport protein CorA</fullName>
    </recommendedName>
</protein>
<name>G3IQQ1_METTV</name>
<evidence type="ECO:0000256" key="8">
    <source>
        <dbReference type="ARBA" id="ARBA00023065"/>
    </source>
</evidence>
<organism evidence="13 14">
    <name type="scientific">Methylobacter tundripaludum (strain ATCC BAA-1195 / DSM 17260 / SV96)</name>
    <dbReference type="NCBI Taxonomy" id="697282"/>
    <lineage>
        <taxon>Bacteria</taxon>
        <taxon>Pseudomonadati</taxon>
        <taxon>Pseudomonadota</taxon>
        <taxon>Gammaproteobacteria</taxon>
        <taxon>Methylococcales</taxon>
        <taxon>Methylococcaceae</taxon>
        <taxon>Methylobacter</taxon>
    </lineage>
</organism>
<dbReference type="InterPro" id="IPR002523">
    <property type="entry name" value="MgTranspt_CorA/ZnTranspt_ZntB"/>
</dbReference>
<evidence type="ECO:0000256" key="11">
    <source>
        <dbReference type="ARBA" id="ARBA00045497"/>
    </source>
</evidence>
<dbReference type="Gene3D" id="1.20.58.340">
    <property type="entry name" value="Magnesium transport protein CorA, transmembrane region"/>
    <property type="match status" value="2"/>
</dbReference>
<proteinExistence type="inferred from homology"/>
<accession>G3IQQ1</accession>
<evidence type="ECO:0000256" key="3">
    <source>
        <dbReference type="ARBA" id="ARBA00022448"/>
    </source>
</evidence>
<evidence type="ECO:0000256" key="12">
    <source>
        <dbReference type="RuleBase" id="RU362010"/>
    </source>
</evidence>
<dbReference type="EMBL" id="JH109152">
    <property type="protein sequence ID" value="EGW23251.1"/>
    <property type="molecule type" value="Genomic_DNA"/>
</dbReference>
<evidence type="ECO:0000256" key="5">
    <source>
        <dbReference type="ARBA" id="ARBA00022692"/>
    </source>
</evidence>
<feature type="transmembrane region" description="Helical" evidence="12">
    <location>
        <begin position="282"/>
        <end position="301"/>
    </location>
</feature>
<dbReference type="InterPro" id="IPR045863">
    <property type="entry name" value="CorA_TM1_TM2"/>
</dbReference>
<evidence type="ECO:0000256" key="2">
    <source>
        <dbReference type="ARBA" id="ARBA00009765"/>
    </source>
</evidence>
<comment type="subcellular location">
    <subcellularLocation>
        <location evidence="1">Cell membrane</location>
        <topology evidence="1">Multi-pass membrane protein</topology>
    </subcellularLocation>
    <subcellularLocation>
        <location evidence="12">Membrane</location>
        <topology evidence="12">Multi-pass membrane protein</topology>
    </subcellularLocation>
</comment>
<keyword evidence="3 12" id="KW-0813">Transport</keyword>
<evidence type="ECO:0000256" key="10">
    <source>
        <dbReference type="ARBA" id="ARBA00034269"/>
    </source>
</evidence>
<dbReference type="HOGENOM" id="CLU_007127_0_2_6"/>
<dbReference type="Proteomes" id="UP000004664">
    <property type="component" value="Unassembled WGS sequence"/>
</dbReference>
<dbReference type="GO" id="GO:0015095">
    <property type="term" value="F:magnesium ion transmembrane transporter activity"/>
    <property type="evidence" value="ECO:0007669"/>
    <property type="project" value="UniProtKB-UniRule"/>
</dbReference>
<keyword evidence="8 12" id="KW-0406">Ion transport</keyword>
<dbReference type="PANTHER" id="PTHR46494">
    <property type="entry name" value="CORA FAMILY METAL ION TRANSPORTER (EUROFUNG)"/>
    <property type="match status" value="1"/>
</dbReference>
<evidence type="ECO:0000256" key="6">
    <source>
        <dbReference type="ARBA" id="ARBA00022842"/>
    </source>
</evidence>
<dbReference type="OrthoDB" id="9803416at2"/>
<keyword evidence="7 12" id="KW-1133">Transmembrane helix</keyword>
<dbReference type="AlphaFoldDB" id="G3IQQ1"/>
<dbReference type="CDD" id="cd12830">
    <property type="entry name" value="MtCorA-like"/>
    <property type="match status" value="1"/>
</dbReference>
<dbReference type="Gene3D" id="3.30.460.20">
    <property type="entry name" value="CorA soluble domain-like"/>
    <property type="match status" value="1"/>
</dbReference>
<evidence type="ECO:0000313" key="14">
    <source>
        <dbReference type="Proteomes" id="UP000004664"/>
    </source>
</evidence>
<evidence type="ECO:0000256" key="1">
    <source>
        <dbReference type="ARBA" id="ARBA00004651"/>
    </source>
</evidence>
<sequence>MAPAVQREKLVTEQIDSSRVMRCVAYQNGVSIGDVRIEDISEVLQREHTFVWLGLREANSELLIKIQQEFGLHDLAIEDACMAHQRPKIEEYGESLFMVLHTAHPYGDQIEFGETHFFLGPRFLVTVRHGYSTSHSKVRERCEAMPKQLAKGPGFALYSIMDFIVDNYMPVIDGLQERFDVLESAIFEYRPSQQTMEGLYELKRELLLLESAINPVIDICNELMRFHKEAIPKDVRVYFRDIADHIKRIDQAIHGMREMLFAAMQVHLTFETVRQNEVVKRLAGWGAILAIPTMVFSWYGMNFRHMPELDWEYSYPAVVGGVALCSLLLYLRLKRAGWL</sequence>
<comment type="similarity">
    <text evidence="2 12">Belongs to the CorA metal ion transporter (MIT) (TC 1.A.35) family.</text>
</comment>
<dbReference type="Pfam" id="PF01544">
    <property type="entry name" value="CorA"/>
    <property type="match status" value="1"/>
</dbReference>
<dbReference type="GO" id="GO:0005886">
    <property type="term" value="C:plasma membrane"/>
    <property type="evidence" value="ECO:0007669"/>
    <property type="project" value="UniProtKB-SubCell"/>
</dbReference>
<dbReference type="SUPFAM" id="SSF143865">
    <property type="entry name" value="CorA soluble domain-like"/>
    <property type="match status" value="1"/>
</dbReference>
<keyword evidence="14" id="KW-1185">Reference proteome</keyword>
<dbReference type="SUPFAM" id="SSF144083">
    <property type="entry name" value="Magnesium transport protein CorA, transmembrane region"/>
    <property type="match status" value="1"/>
</dbReference>
<comment type="catalytic activity">
    <reaction evidence="10">
        <text>Mg(2+)(in) = Mg(2+)(out)</text>
        <dbReference type="Rhea" id="RHEA:29827"/>
        <dbReference type="ChEBI" id="CHEBI:18420"/>
    </reaction>
</comment>
<dbReference type="InterPro" id="IPR045861">
    <property type="entry name" value="CorA_cytoplasmic_dom"/>
</dbReference>
<evidence type="ECO:0000313" key="13">
    <source>
        <dbReference type="EMBL" id="EGW23251.1"/>
    </source>
</evidence>
<dbReference type="eggNOG" id="COG0598">
    <property type="taxonomic scope" value="Bacteria"/>
</dbReference>
<dbReference type="GO" id="GO:0000287">
    <property type="term" value="F:magnesium ion binding"/>
    <property type="evidence" value="ECO:0007669"/>
    <property type="project" value="TreeGrafter"/>
</dbReference>
<dbReference type="NCBIfam" id="TIGR00383">
    <property type="entry name" value="corA"/>
    <property type="match status" value="1"/>
</dbReference>
<dbReference type="GO" id="GO:0050897">
    <property type="term" value="F:cobalt ion binding"/>
    <property type="evidence" value="ECO:0007669"/>
    <property type="project" value="TreeGrafter"/>
</dbReference>
<keyword evidence="4 12" id="KW-1003">Cell membrane</keyword>
<evidence type="ECO:0000256" key="4">
    <source>
        <dbReference type="ARBA" id="ARBA00022475"/>
    </source>
</evidence>
<keyword evidence="9 12" id="KW-0472">Membrane</keyword>
<reference evidence="13 14" key="1">
    <citation type="submission" date="2011-06" db="EMBL/GenBank/DDBJ databases">
        <title>Genomic sequence of Methylobacter tundripaludum SV96.</title>
        <authorList>
            <consortium name="US DOE Joint Genome Institute"/>
            <person name="Lucas S."/>
            <person name="Han J."/>
            <person name="Lapidus A."/>
            <person name="Cheng J.-F."/>
            <person name="Goodwin L."/>
            <person name="Pitluck S."/>
            <person name="Held B."/>
            <person name="Detter J.C."/>
            <person name="Han C."/>
            <person name="Tapia R."/>
            <person name="Land M."/>
            <person name="Hauser L."/>
            <person name="Kyrpides N."/>
            <person name="Ivanova N."/>
            <person name="Ovchinnikova G."/>
            <person name="Pagani I."/>
            <person name="Klotz M.G."/>
            <person name="Dispirito A.A."/>
            <person name="Murrell J.C."/>
            <person name="Dunfield P."/>
            <person name="Kalyuzhnaya M.G."/>
            <person name="Svenning M."/>
            <person name="Trotsenko Y.A."/>
            <person name="Stein L.Y."/>
            <person name="Woyke T."/>
        </authorList>
    </citation>
    <scope>NUCLEOTIDE SEQUENCE [LARGE SCALE GENOMIC DNA]</scope>
    <source>
        <strain evidence="14">ATCC BAA-1195 / DSM 17260 / SV96</strain>
    </source>
</reference>
<dbReference type="PANTHER" id="PTHR46494:SF1">
    <property type="entry name" value="CORA FAMILY METAL ION TRANSPORTER (EUROFUNG)"/>
    <property type="match status" value="1"/>
</dbReference>
<evidence type="ECO:0000256" key="7">
    <source>
        <dbReference type="ARBA" id="ARBA00022989"/>
    </source>
</evidence>